<keyword evidence="3" id="KW-1185">Reference proteome</keyword>
<organism evidence="2 3">
    <name type="scientific">Shinella pollutisoli</name>
    <dbReference type="NCBI Taxonomy" id="2250594"/>
    <lineage>
        <taxon>Bacteria</taxon>
        <taxon>Pseudomonadati</taxon>
        <taxon>Pseudomonadota</taxon>
        <taxon>Alphaproteobacteria</taxon>
        <taxon>Hyphomicrobiales</taxon>
        <taxon>Rhizobiaceae</taxon>
        <taxon>Shinella</taxon>
    </lineage>
</organism>
<comment type="caution">
    <text evidence="2">The sequence shown here is derived from an EMBL/GenBank/DDBJ whole genome shotgun (WGS) entry which is preliminary data.</text>
</comment>
<keyword evidence="1" id="KW-1133">Transmembrane helix</keyword>
<evidence type="ECO:0000313" key="3">
    <source>
        <dbReference type="Proteomes" id="UP001595377"/>
    </source>
</evidence>
<evidence type="ECO:0000313" key="2">
    <source>
        <dbReference type="EMBL" id="MFC3072393.1"/>
    </source>
</evidence>
<dbReference type="Proteomes" id="UP001595377">
    <property type="component" value="Unassembled WGS sequence"/>
</dbReference>
<protein>
    <recommendedName>
        <fullName evidence="4">ABC transporter permease</fullName>
    </recommendedName>
</protein>
<gene>
    <name evidence="2" type="ORF">ACFOHH_04665</name>
</gene>
<feature type="transmembrane region" description="Helical" evidence="1">
    <location>
        <begin position="17"/>
        <end position="35"/>
    </location>
</feature>
<proteinExistence type="predicted"/>
<accession>A0ABV7DCY0</accession>
<keyword evidence="1" id="KW-0472">Membrane</keyword>
<dbReference type="EMBL" id="JBHRSP010000006">
    <property type="protein sequence ID" value="MFC3072393.1"/>
    <property type="molecule type" value="Genomic_DNA"/>
</dbReference>
<reference evidence="3" key="1">
    <citation type="journal article" date="2019" name="Int. J. Syst. Evol. Microbiol.">
        <title>The Global Catalogue of Microorganisms (GCM) 10K type strain sequencing project: providing services to taxonomists for standard genome sequencing and annotation.</title>
        <authorList>
            <consortium name="The Broad Institute Genomics Platform"/>
            <consortium name="The Broad Institute Genome Sequencing Center for Infectious Disease"/>
            <person name="Wu L."/>
            <person name="Ma J."/>
        </authorList>
    </citation>
    <scope>NUCLEOTIDE SEQUENCE [LARGE SCALE GENOMIC DNA]</scope>
    <source>
        <strain evidence="3">KCTC 52677</strain>
    </source>
</reference>
<evidence type="ECO:0000256" key="1">
    <source>
        <dbReference type="SAM" id="Phobius"/>
    </source>
</evidence>
<evidence type="ECO:0008006" key="4">
    <source>
        <dbReference type="Google" id="ProtNLM"/>
    </source>
</evidence>
<keyword evidence="1" id="KW-0812">Transmembrane</keyword>
<sequence>MDTYTILSRLNHSANRGALGLAVLASIVAGIIIIADHSLARVERAYEIAGRV</sequence>
<name>A0ABV7DCY0_9HYPH</name>
<dbReference type="RefSeq" id="WP_257317881.1">
    <property type="nucleotide sequence ID" value="NZ_JANFDG010000035.1"/>
</dbReference>